<dbReference type="Proteomes" id="UP001500610">
    <property type="component" value="Unassembled WGS sequence"/>
</dbReference>
<sequence length="62" mass="6139">MTEGCATIAMSTKLGTCWLNPAMLIPGSRAQGRGTATSTIDQSGGAPVDASGGASVDDTRPV</sequence>
<keyword evidence="3" id="KW-1185">Reference proteome</keyword>
<accession>A0ABP9IZ91</accession>
<reference evidence="3" key="1">
    <citation type="journal article" date="2019" name="Int. J. Syst. Evol. Microbiol.">
        <title>The Global Catalogue of Microorganisms (GCM) 10K type strain sequencing project: providing services to taxonomists for standard genome sequencing and annotation.</title>
        <authorList>
            <consortium name="The Broad Institute Genomics Platform"/>
            <consortium name="The Broad Institute Genome Sequencing Center for Infectious Disease"/>
            <person name="Wu L."/>
            <person name="Ma J."/>
        </authorList>
    </citation>
    <scope>NUCLEOTIDE SEQUENCE [LARGE SCALE GENOMIC DNA]</scope>
    <source>
        <strain evidence="3">JCM 17657</strain>
    </source>
</reference>
<name>A0ABP9IZ91_9ACTN</name>
<feature type="region of interest" description="Disordered" evidence="1">
    <location>
        <begin position="28"/>
        <end position="62"/>
    </location>
</feature>
<dbReference type="EMBL" id="BAABIV010000037">
    <property type="protein sequence ID" value="GAA5013800.1"/>
    <property type="molecule type" value="Genomic_DNA"/>
</dbReference>
<comment type="caution">
    <text evidence="2">The sequence shown here is derived from an EMBL/GenBank/DDBJ whole genome shotgun (WGS) entry which is preliminary data.</text>
</comment>
<evidence type="ECO:0000313" key="3">
    <source>
        <dbReference type="Proteomes" id="UP001500610"/>
    </source>
</evidence>
<gene>
    <name evidence="2" type="ORF">GCM10023257_72320</name>
</gene>
<proteinExistence type="predicted"/>
<organism evidence="2 3">
    <name type="scientific">Streptomyces hyderabadensis</name>
    <dbReference type="NCBI Taxonomy" id="598549"/>
    <lineage>
        <taxon>Bacteria</taxon>
        <taxon>Bacillati</taxon>
        <taxon>Actinomycetota</taxon>
        <taxon>Actinomycetes</taxon>
        <taxon>Kitasatosporales</taxon>
        <taxon>Streptomycetaceae</taxon>
        <taxon>Streptomyces</taxon>
    </lineage>
</organism>
<protein>
    <submittedName>
        <fullName evidence="2">Uncharacterized protein</fullName>
    </submittedName>
</protein>
<evidence type="ECO:0000256" key="1">
    <source>
        <dbReference type="SAM" id="MobiDB-lite"/>
    </source>
</evidence>
<evidence type="ECO:0000313" key="2">
    <source>
        <dbReference type="EMBL" id="GAA5013800.1"/>
    </source>
</evidence>